<evidence type="ECO:0000313" key="1">
    <source>
        <dbReference type="EMBL" id="CAG6713855.1"/>
    </source>
</evidence>
<dbReference type="AlphaFoldDB" id="A0A8D8Y0P4"/>
<dbReference type="EMBL" id="HBUF01351087">
    <property type="protein sequence ID" value="CAG6713855.1"/>
    <property type="molecule type" value="Transcribed_RNA"/>
</dbReference>
<name>A0A8D8Y0P4_9HEMI</name>
<protein>
    <submittedName>
        <fullName evidence="1">Uncharacterized protein</fullName>
    </submittedName>
</protein>
<reference evidence="1" key="1">
    <citation type="submission" date="2021-05" db="EMBL/GenBank/DDBJ databases">
        <authorList>
            <person name="Alioto T."/>
            <person name="Alioto T."/>
            <person name="Gomez Garrido J."/>
        </authorList>
    </citation>
    <scope>NUCLEOTIDE SEQUENCE</scope>
</reference>
<sequence>MSPVTRPHWRCSTVWGTLLVQPLEDSCLVLVGSSYHSSLLALPPWSLQLWSVRSFLPSRQHMMKMTVRPKSPKSSKCPLSCWIPSVFVLLPVVWDSIPPY</sequence>
<accession>A0A8D8Y0P4</accession>
<proteinExistence type="predicted"/>
<organism evidence="1">
    <name type="scientific">Cacopsylla melanoneura</name>
    <dbReference type="NCBI Taxonomy" id="428564"/>
    <lineage>
        <taxon>Eukaryota</taxon>
        <taxon>Metazoa</taxon>
        <taxon>Ecdysozoa</taxon>
        <taxon>Arthropoda</taxon>
        <taxon>Hexapoda</taxon>
        <taxon>Insecta</taxon>
        <taxon>Pterygota</taxon>
        <taxon>Neoptera</taxon>
        <taxon>Paraneoptera</taxon>
        <taxon>Hemiptera</taxon>
        <taxon>Sternorrhyncha</taxon>
        <taxon>Psylloidea</taxon>
        <taxon>Psyllidae</taxon>
        <taxon>Psyllinae</taxon>
        <taxon>Cacopsylla</taxon>
    </lineage>
</organism>